<evidence type="ECO:0000256" key="6">
    <source>
        <dbReference type="ARBA" id="ARBA00022840"/>
    </source>
</evidence>
<keyword evidence="6 8" id="KW-0067">ATP-binding</keyword>
<keyword evidence="5 8" id="KW-0547">Nucleotide-binding</keyword>
<feature type="binding site" evidence="8">
    <location>
        <position position="176"/>
    </location>
    <ligand>
        <name>ATP</name>
        <dbReference type="ChEBI" id="CHEBI:30616"/>
    </ligand>
</feature>
<dbReference type="GO" id="GO:0004592">
    <property type="term" value="F:pantoate-beta-alanine ligase activity"/>
    <property type="evidence" value="ECO:0007669"/>
    <property type="project" value="UniProtKB-UniRule"/>
</dbReference>
<gene>
    <name evidence="8" type="primary">panC</name>
    <name evidence="9" type="ORF">GLW07_08535</name>
</gene>
<dbReference type="Proteomes" id="UP000447833">
    <property type="component" value="Unassembled WGS sequence"/>
</dbReference>
<dbReference type="InterPro" id="IPR014729">
    <property type="entry name" value="Rossmann-like_a/b/a_fold"/>
</dbReference>
<dbReference type="RefSeq" id="WP_160919005.1">
    <property type="nucleotide sequence ID" value="NZ_WMEY01000002.1"/>
</dbReference>
<sequence length="287" mass="32142">MRIITTINEMQTFSKKAIRSGRTIGFVPTMGYLHEGHMSLVEEAVKQNDCVIMSVFVNPLQFGPNEDFDRYPRDLKRDEQLAKQAGVDILFYPNVKEMYPKERTTRLTVQERVDTLCGEARPGHFDGVATVVMKLLQIVLPDRAYLGMKDAQQVAVIKGLVDDFNVPVEIVPCPIIREEDGLAKSSRNVYLTPTEREEAIQLSRSLDAAANAIERGETNPVRIKEMIISYLNQTSGVIDYVEVLSYPALEAIDVVKENIIVAVAVQFTAARLIDNKVTTRNEIAIGV</sequence>
<proteinExistence type="inferred from homology"/>
<dbReference type="InterPro" id="IPR042176">
    <property type="entry name" value="Pantoate_ligase_C"/>
</dbReference>
<evidence type="ECO:0000256" key="7">
    <source>
        <dbReference type="ARBA" id="ARBA00048258"/>
    </source>
</evidence>
<comment type="similarity">
    <text evidence="2 8">Belongs to the pantothenate synthetase family.</text>
</comment>
<evidence type="ECO:0000256" key="3">
    <source>
        <dbReference type="ARBA" id="ARBA00022598"/>
    </source>
</evidence>
<dbReference type="GO" id="GO:0015940">
    <property type="term" value="P:pantothenate biosynthetic process"/>
    <property type="evidence" value="ECO:0007669"/>
    <property type="project" value="UniProtKB-UniRule"/>
</dbReference>
<dbReference type="NCBIfam" id="TIGR00125">
    <property type="entry name" value="cyt_tran_rel"/>
    <property type="match status" value="1"/>
</dbReference>
<keyword evidence="8" id="KW-0963">Cytoplasm</keyword>
<dbReference type="InterPro" id="IPR003721">
    <property type="entry name" value="Pantoate_ligase"/>
</dbReference>
<accession>A0A845EY10</accession>
<feature type="binding site" evidence="8">
    <location>
        <begin position="147"/>
        <end position="150"/>
    </location>
    <ligand>
        <name>ATP</name>
        <dbReference type="ChEBI" id="CHEBI:30616"/>
    </ligand>
</feature>
<dbReference type="PANTHER" id="PTHR21299">
    <property type="entry name" value="CYTIDYLATE KINASE/PANTOATE-BETA-ALANINE LIGASE"/>
    <property type="match status" value="1"/>
</dbReference>
<dbReference type="Pfam" id="PF02569">
    <property type="entry name" value="Pantoate_ligase"/>
    <property type="match status" value="1"/>
</dbReference>
<name>A0A845EY10_9BACL</name>
<dbReference type="PANTHER" id="PTHR21299:SF1">
    <property type="entry name" value="PANTOATE--BETA-ALANINE LIGASE"/>
    <property type="match status" value="1"/>
</dbReference>
<feature type="active site" description="Proton donor" evidence="8">
    <location>
        <position position="37"/>
    </location>
</feature>
<dbReference type="AlphaFoldDB" id="A0A845EY10"/>
<feature type="binding site" evidence="8">
    <location>
        <position position="61"/>
    </location>
    <ligand>
        <name>(R)-pantoate</name>
        <dbReference type="ChEBI" id="CHEBI:15980"/>
    </ligand>
</feature>
<evidence type="ECO:0000256" key="2">
    <source>
        <dbReference type="ARBA" id="ARBA00009256"/>
    </source>
</evidence>
<dbReference type="FunFam" id="3.30.1300.10:FF:000001">
    <property type="entry name" value="Pantothenate synthetase"/>
    <property type="match status" value="1"/>
</dbReference>
<comment type="catalytic activity">
    <reaction evidence="7 8">
        <text>(R)-pantoate + beta-alanine + ATP = (R)-pantothenate + AMP + diphosphate + H(+)</text>
        <dbReference type="Rhea" id="RHEA:10912"/>
        <dbReference type="ChEBI" id="CHEBI:15378"/>
        <dbReference type="ChEBI" id="CHEBI:15980"/>
        <dbReference type="ChEBI" id="CHEBI:29032"/>
        <dbReference type="ChEBI" id="CHEBI:30616"/>
        <dbReference type="ChEBI" id="CHEBI:33019"/>
        <dbReference type="ChEBI" id="CHEBI:57966"/>
        <dbReference type="ChEBI" id="CHEBI:456215"/>
        <dbReference type="EC" id="6.3.2.1"/>
    </reaction>
</comment>
<feature type="binding site" evidence="8">
    <location>
        <begin position="184"/>
        <end position="187"/>
    </location>
    <ligand>
        <name>ATP</name>
        <dbReference type="ChEBI" id="CHEBI:30616"/>
    </ligand>
</feature>
<evidence type="ECO:0000256" key="8">
    <source>
        <dbReference type="HAMAP-Rule" id="MF_00158"/>
    </source>
</evidence>
<feature type="binding site" evidence="8">
    <location>
        <position position="153"/>
    </location>
    <ligand>
        <name>(R)-pantoate</name>
        <dbReference type="ChEBI" id="CHEBI:15980"/>
    </ligand>
</feature>
<comment type="pathway">
    <text evidence="1 8">Cofactor biosynthesis; (R)-pantothenate biosynthesis; (R)-pantothenate from (R)-pantoate and beta-alanine: step 1/1.</text>
</comment>
<dbReference type="Gene3D" id="3.30.1300.10">
    <property type="entry name" value="Pantoate-beta-alanine ligase, C-terminal domain"/>
    <property type="match status" value="1"/>
</dbReference>
<dbReference type="InterPro" id="IPR004821">
    <property type="entry name" value="Cyt_trans-like"/>
</dbReference>
<dbReference type="SUPFAM" id="SSF52374">
    <property type="entry name" value="Nucleotidylyl transferase"/>
    <property type="match status" value="1"/>
</dbReference>
<dbReference type="Gene3D" id="3.40.50.620">
    <property type="entry name" value="HUPs"/>
    <property type="match status" value="1"/>
</dbReference>
<keyword evidence="3 8" id="KW-0436">Ligase</keyword>
<dbReference type="CDD" id="cd00560">
    <property type="entry name" value="PanC"/>
    <property type="match status" value="1"/>
</dbReference>
<dbReference type="UniPathway" id="UPA00028">
    <property type="reaction ID" value="UER00005"/>
</dbReference>
<comment type="function">
    <text evidence="8">Catalyzes the condensation of pantoate with beta-alanine in an ATP-dependent reaction via a pantoyl-adenylate intermediate.</text>
</comment>
<dbReference type="FunFam" id="3.40.50.620:FF:000013">
    <property type="entry name" value="Pantothenate synthetase"/>
    <property type="match status" value="1"/>
</dbReference>
<dbReference type="GO" id="GO:0005829">
    <property type="term" value="C:cytosol"/>
    <property type="evidence" value="ECO:0007669"/>
    <property type="project" value="TreeGrafter"/>
</dbReference>
<reference evidence="9 10" key="1">
    <citation type="submission" date="2019-11" db="EMBL/GenBank/DDBJ databases">
        <title>Genome sequences of 17 halophilic strains isolated from different environments.</title>
        <authorList>
            <person name="Furrow R.E."/>
        </authorList>
    </citation>
    <scope>NUCLEOTIDE SEQUENCE [LARGE SCALE GENOMIC DNA]</scope>
    <source>
        <strain evidence="9 10">22506_14_FS</strain>
    </source>
</reference>
<keyword evidence="4 8" id="KW-0566">Pantothenate biosynthesis</keyword>
<protein>
    <recommendedName>
        <fullName evidence="8">Pantothenate synthetase</fullName>
        <shortName evidence="8">PS</shortName>
        <ecNumber evidence="8">6.3.2.1</ecNumber>
    </recommendedName>
    <alternativeName>
        <fullName evidence="8">Pantoate--beta-alanine ligase</fullName>
    </alternativeName>
    <alternativeName>
        <fullName evidence="8">Pantoate-activating enzyme</fullName>
    </alternativeName>
</protein>
<comment type="caution">
    <text evidence="9">The sequence shown here is derived from an EMBL/GenBank/DDBJ whole genome shotgun (WGS) entry which is preliminary data.</text>
</comment>
<evidence type="ECO:0000313" key="9">
    <source>
        <dbReference type="EMBL" id="MYL63404.1"/>
    </source>
</evidence>
<evidence type="ECO:0000256" key="5">
    <source>
        <dbReference type="ARBA" id="ARBA00022741"/>
    </source>
</evidence>
<comment type="subunit">
    <text evidence="8">Homodimer.</text>
</comment>
<comment type="miscellaneous">
    <text evidence="8">The reaction proceeds by a bi uni uni bi ping pong mechanism.</text>
</comment>
<comment type="subcellular location">
    <subcellularLocation>
        <location evidence="8">Cytoplasm</location>
    </subcellularLocation>
</comment>
<evidence type="ECO:0000256" key="4">
    <source>
        <dbReference type="ARBA" id="ARBA00022655"/>
    </source>
</evidence>
<evidence type="ECO:0000313" key="10">
    <source>
        <dbReference type="Proteomes" id="UP000447833"/>
    </source>
</evidence>
<feature type="binding site" evidence="8">
    <location>
        <begin position="30"/>
        <end position="37"/>
    </location>
    <ligand>
        <name>ATP</name>
        <dbReference type="ChEBI" id="CHEBI:30616"/>
    </ligand>
</feature>
<dbReference type="HAMAP" id="MF_00158">
    <property type="entry name" value="PanC"/>
    <property type="match status" value="1"/>
</dbReference>
<dbReference type="EC" id="6.3.2.1" evidence="8"/>
<dbReference type="NCBIfam" id="TIGR00018">
    <property type="entry name" value="panC"/>
    <property type="match status" value="1"/>
</dbReference>
<organism evidence="9 10">
    <name type="scientific">Guptibacillus hwajinpoensis</name>
    <dbReference type="NCBI Taxonomy" id="208199"/>
    <lineage>
        <taxon>Bacteria</taxon>
        <taxon>Bacillati</taxon>
        <taxon>Bacillota</taxon>
        <taxon>Bacilli</taxon>
        <taxon>Bacillales</taxon>
        <taxon>Guptibacillaceae</taxon>
        <taxon>Guptibacillus</taxon>
    </lineage>
</organism>
<dbReference type="GO" id="GO:0005524">
    <property type="term" value="F:ATP binding"/>
    <property type="evidence" value="ECO:0007669"/>
    <property type="project" value="UniProtKB-KW"/>
</dbReference>
<feature type="binding site" evidence="8">
    <location>
        <position position="61"/>
    </location>
    <ligand>
        <name>beta-alanine</name>
        <dbReference type="ChEBI" id="CHEBI:57966"/>
    </ligand>
</feature>
<evidence type="ECO:0000256" key="1">
    <source>
        <dbReference type="ARBA" id="ARBA00004990"/>
    </source>
</evidence>
<dbReference type="EMBL" id="WMEY01000002">
    <property type="protein sequence ID" value="MYL63404.1"/>
    <property type="molecule type" value="Genomic_DNA"/>
</dbReference>